<name>W0RCP6_9BACT</name>
<dbReference type="SMART" id="SM00245">
    <property type="entry name" value="TSPc"/>
    <property type="match status" value="1"/>
</dbReference>
<dbReference type="HOGENOM" id="CLU_044498_1_0_0"/>
<accession>W0RCP6</accession>
<dbReference type="GO" id="GO:0008236">
    <property type="term" value="F:serine-type peptidase activity"/>
    <property type="evidence" value="ECO:0007669"/>
    <property type="project" value="InterPro"/>
</dbReference>
<reference evidence="3 4" key="1">
    <citation type="journal article" date="2014" name="Genome Announc.">
        <title>Genome Sequence and Methylome of Soil Bacterium Gemmatirosa kalamazoonensis KBS708T, a Member of the Rarely Cultivated Gemmatimonadetes Phylum.</title>
        <authorList>
            <person name="Debruyn J.M."/>
            <person name="Radosevich M."/>
            <person name="Wommack K.E."/>
            <person name="Polson S.W."/>
            <person name="Hauser L.J."/>
            <person name="Fawaz M.N."/>
            <person name="Korlach J."/>
            <person name="Tsai Y.C."/>
        </authorList>
    </citation>
    <scope>NUCLEOTIDE SEQUENCE [LARGE SCALE GENOMIC DNA]</scope>
    <source>
        <strain evidence="3 4">KBS708</strain>
    </source>
</reference>
<evidence type="ECO:0000313" key="3">
    <source>
        <dbReference type="EMBL" id="AHG88095.1"/>
    </source>
</evidence>
<dbReference type="RefSeq" id="WP_025409640.1">
    <property type="nucleotide sequence ID" value="NZ_CP007128.1"/>
</dbReference>
<evidence type="ECO:0000259" key="2">
    <source>
        <dbReference type="SMART" id="SM00245"/>
    </source>
</evidence>
<evidence type="ECO:0000313" key="4">
    <source>
        <dbReference type="Proteomes" id="UP000019151"/>
    </source>
</evidence>
<dbReference type="CDD" id="cd07563">
    <property type="entry name" value="Peptidase_S41_IRBP"/>
    <property type="match status" value="1"/>
</dbReference>
<dbReference type="EMBL" id="CP007128">
    <property type="protein sequence ID" value="AHG88095.1"/>
    <property type="molecule type" value="Genomic_DNA"/>
</dbReference>
<dbReference type="Pfam" id="PF03572">
    <property type="entry name" value="Peptidase_S41"/>
    <property type="match status" value="1"/>
</dbReference>
<feature type="chain" id="PRO_5004795343" evidence="1">
    <location>
        <begin position="22"/>
        <end position="449"/>
    </location>
</feature>
<dbReference type="STRING" id="861299.J421_0558"/>
<dbReference type="InterPro" id="IPR005151">
    <property type="entry name" value="Tail-specific_protease"/>
</dbReference>
<dbReference type="SUPFAM" id="SSF52096">
    <property type="entry name" value="ClpP/crotonase"/>
    <property type="match status" value="1"/>
</dbReference>
<dbReference type="OrthoDB" id="6397760at2"/>
<dbReference type="Gene3D" id="3.30.750.44">
    <property type="match status" value="1"/>
</dbReference>
<dbReference type="InParanoid" id="W0RCP6"/>
<dbReference type="Pfam" id="PF11918">
    <property type="entry name" value="Peptidase_S41_N"/>
    <property type="match status" value="1"/>
</dbReference>
<gene>
    <name evidence="3" type="ORF">J421_0558</name>
</gene>
<dbReference type="eggNOG" id="COG0793">
    <property type="taxonomic scope" value="Bacteria"/>
</dbReference>
<organism evidence="3 4">
    <name type="scientific">Gemmatirosa kalamazoonensis</name>
    <dbReference type="NCBI Taxonomy" id="861299"/>
    <lineage>
        <taxon>Bacteria</taxon>
        <taxon>Pseudomonadati</taxon>
        <taxon>Gemmatimonadota</taxon>
        <taxon>Gemmatimonadia</taxon>
        <taxon>Gemmatimonadales</taxon>
        <taxon>Gemmatimonadaceae</taxon>
        <taxon>Gemmatirosa</taxon>
    </lineage>
</organism>
<feature type="signal peptide" evidence="1">
    <location>
        <begin position="1"/>
        <end position="21"/>
    </location>
</feature>
<evidence type="ECO:0000256" key="1">
    <source>
        <dbReference type="SAM" id="SignalP"/>
    </source>
</evidence>
<keyword evidence="1" id="KW-0732">Signal</keyword>
<dbReference type="PANTHER" id="PTHR11261:SF3">
    <property type="entry name" value="RETINOL-BINDING PROTEIN 3"/>
    <property type="match status" value="1"/>
</dbReference>
<keyword evidence="4" id="KW-1185">Reference proteome</keyword>
<dbReference type="AlphaFoldDB" id="W0RCP6"/>
<dbReference type="Proteomes" id="UP000019151">
    <property type="component" value="Chromosome"/>
</dbReference>
<dbReference type="Gene3D" id="3.90.226.10">
    <property type="entry name" value="2-enoyl-CoA Hydratase, Chain A, domain 1"/>
    <property type="match status" value="1"/>
</dbReference>
<dbReference type="KEGG" id="gba:J421_0558"/>
<dbReference type="PANTHER" id="PTHR11261">
    <property type="entry name" value="INTERPHOTORECEPTOR RETINOID-BINDING PROTEIN"/>
    <property type="match status" value="1"/>
</dbReference>
<proteinExistence type="predicted"/>
<sequence>MHRSIRLRLLLAVAIAPAARAQAPMAAAPTVDAPTRRDVVDSIGDRLRRYYADADTGRLIAEHLERRAKAGAFDTLTNALRFADVLTRELQVVNGDRHLYVRYAPDDPGMRPGPEGIRMLARAGGGGREPSPAAIESARRAHWALGRLDVLPGNVGYMDVRGFASGPGVDDAIVNALRYLDGTDAMIIDLRRNGGGSAESVNMLLSHFTTADTVASLRVSNRSGQEAFTRYTLARVPGPRRPDVPLFVLTSGVTASAGEDFAFVAKNLGRAKLVGAVTAGAGRNNAQLDVGHGFGASISFSRVQDPRTGKEWERVGVQPDVAVDATRALDVAHAMALAAIAEREPAPPRKQLLALLREAVLAQSEPRAVSPELLASYAGTYASGRIVTLDAGRLLWSPRPGALPEPLVPLSDSTFAQGALRIAFERDAGRVARLRLTSPGDVVTFARVP</sequence>
<dbReference type="GO" id="GO:0006508">
    <property type="term" value="P:proteolysis"/>
    <property type="evidence" value="ECO:0007669"/>
    <property type="project" value="InterPro"/>
</dbReference>
<dbReference type="InterPro" id="IPR029045">
    <property type="entry name" value="ClpP/crotonase-like_dom_sf"/>
</dbReference>
<protein>
    <submittedName>
        <fullName evidence="3">Peptidase S41</fullName>
    </submittedName>
</protein>
<feature type="domain" description="Tail specific protease" evidence="2">
    <location>
        <begin position="127"/>
        <end position="324"/>
    </location>
</feature>